<dbReference type="Gene3D" id="1.10.10.60">
    <property type="entry name" value="Homeodomain-like"/>
    <property type="match status" value="1"/>
</dbReference>
<dbReference type="Proteomes" id="UP000429484">
    <property type="component" value="Unassembled WGS sequence"/>
</dbReference>
<proteinExistence type="predicted"/>
<reference evidence="1 2" key="1">
    <citation type="journal article" date="2013" name="Genome Biol.">
        <title>Comparative genomics of the core and accessory genomes of 48 Sinorhizobium strains comprising five genospecies.</title>
        <authorList>
            <person name="Sugawara M."/>
            <person name="Epstein B."/>
            <person name="Badgley B.D."/>
            <person name="Unno T."/>
            <person name="Xu L."/>
            <person name="Reese J."/>
            <person name="Gyaneshwar P."/>
            <person name="Denny R."/>
            <person name="Mudge J."/>
            <person name="Bharti A.K."/>
            <person name="Farmer A.D."/>
            <person name="May G.D."/>
            <person name="Woodward J.E."/>
            <person name="Medigue C."/>
            <person name="Vallenet D."/>
            <person name="Lajus A."/>
            <person name="Rouy Z."/>
            <person name="Martinez-Vaz B."/>
            <person name="Tiffin P."/>
            <person name="Young N.D."/>
            <person name="Sadowsky M.J."/>
        </authorList>
    </citation>
    <scope>NUCLEOTIDE SEQUENCE [LARGE SCALE GENOMIC DNA]</scope>
    <source>
        <strain evidence="1 2">N6B1</strain>
    </source>
</reference>
<dbReference type="AlphaFoldDB" id="A0AAW9U3R6"/>
<evidence type="ECO:0000313" key="1">
    <source>
        <dbReference type="EMBL" id="MQW38167.1"/>
    </source>
</evidence>
<gene>
    <name evidence="1" type="ORF">GHK53_36885</name>
</gene>
<sequence length="152" mass="17158">MGRPTTFTQAKADAICERLSNGLSLRAICRHKAMPSKTTVFKWLGQNSEFADQYARAREAQADLLVDEMIELADTPKVGKKTKRTADGKLEETTGDMIEHRRLQIETRKWVAARMRPKKYGDRIDVDQKTTVEAGDSVMALMKAIDGRTRSK</sequence>
<evidence type="ECO:0000313" key="2">
    <source>
        <dbReference type="Proteomes" id="UP000429484"/>
    </source>
</evidence>
<comment type="caution">
    <text evidence="1">The sequence shown here is derived from an EMBL/GenBank/DDBJ whole genome shotgun (WGS) entry which is preliminary data.</text>
</comment>
<dbReference type="RefSeq" id="WP_017270093.1">
    <property type="nucleotide sequence ID" value="NZ_JAJJBO010000001.1"/>
</dbReference>
<protein>
    <submittedName>
        <fullName evidence="1">Terminase small subunit protein</fullName>
    </submittedName>
</protein>
<name>A0AAW9U3R6_RHIML</name>
<dbReference type="Pfam" id="PF20901">
    <property type="entry name" value="Sf6_terminase"/>
    <property type="match status" value="1"/>
</dbReference>
<dbReference type="EMBL" id="WISR01000294">
    <property type="protein sequence ID" value="MQW38167.1"/>
    <property type="molecule type" value="Genomic_DNA"/>
</dbReference>
<dbReference type="InterPro" id="IPR048683">
    <property type="entry name" value="Sf6_terminase"/>
</dbReference>
<accession>A0AAW9U3R6</accession>
<organism evidence="1 2">
    <name type="scientific">Rhizobium meliloti</name>
    <name type="common">Ensifer meliloti</name>
    <name type="synonym">Sinorhizobium meliloti</name>
    <dbReference type="NCBI Taxonomy" id="382"/>
    <lineage>
        <taxon>Bacteria</taxon>
        <taxon>Pseudomonadati</taxon>
        <taxon>Pseudomonadota</taxon>
        <taxon>Alphaproteobacteria</taxon>
        <taxon>Hyphomicrobiales</taxon>
        <taxon>Rhizobiaceae</taxon>
        <taxon>Sinorhizobium/Ensifer group</taxon>
        <taxon>Sinorhizobium</taxon>
    </lineage>
</organism>